<dbReference type="CDD" id="cd13545">
    <property type="entry name" value="PBP2_TbpA"/>
    <property type="match status" value="1"/>
</dbReference>
<evidence type="ECO:0000313" key="9">
    <source>
        <dbReference type="Proteomes" id="UP000094025"/>
    </source>
</evidence>
<protein>
    <recommendedName>
        <fullName evidence="3">Thiamine-binding periplasmic protein</fullName>
    </recommendedName>
</protein>
<dbReference type="OrthoDB" id="8013425at2"/>
<dbReference type="STRING" id="1472378.AU381_07485"/>
<evidence type="ECO:0000256" key="5">
    <source>
        <dbReference type="ARBA" id="ARBA00022729"/>
    </source>
</evidence>
<dbReference type="InterPro" id="IPR005967">
    <property type="entry name" value="ThiB"/>
</dbReference>
<accession>A0A178XVX0</accession>
<keyword evidence="9" id="KW-1185">Reference proteome</keyword>
<dbReference type="EMBL" id="LPUX01000060">
    <property type="protein sequence ID" value="OAP38952.1"/>
    <property type="molecule type" value="Genomic_DNA"/>
</dbReference>
<proteinExistence type="inferred from homology"/>
<evidence type="ECO:0000256" key="6">
    <source>
        <dbReference type="ARBA" id="ARBA00022764"/>
    </source>
</evidence>
<dbReference type="SUPFAM" id="SSF53850">
    <property type="entry name" value="Periplasmic binding protein-like II"/>
    <property type="match status" value="1"/>
</dbReference>
<name>A0A178XVX0_9HYPH</name>
<dbReference type="GO" id="GO:0030288">
    <property type="term" value="C:outer membrane-bounded periplasmic space"/>
    <property type="evidence" value="ECO:0007669"/>
    <property type="project" value="InterPro"/>
</dbReference>
<comment type="caution">
    <text evidence="8">The sequence shown here is derived from an EMBL/GenBank/DDBJ whole genome shotgun (WGS) entry which is preliminary data.</text>
</comment>
<dbReference type="InterPro" id="IPR006059">
    <property type="entry name" value="SBP"/>
</dbReference>
<dbReference type="Gene3D" id="3.40.190.10">
    <property type="entry name" value="Periplasmic binding protein-like II"/>
    <property type="match status" value="2"/>
</dbReference>
<dbReference type="GO" id="GO:0030976">
    <property type="term" value="F:thiamine pyrophosphate binding"/>
    <property type="evidence" value="ECO:0007669"/>
    <property type="project" value="TreeGrafter"/>
</dbReference>
<evidence type="ECO:0000256" key="2">
    <source>
        <dbReference type="ARBA" id="ARBA00008520"/>
    </source>
</evidence>
<dbReference type="GO" id="GO:0030975">
    <property type="term" value="F:thiamine binding"/>
    <property type="evidence" value="ECO:0007669"/>
    <property type="project" value="InterPro"/>
</dbReference>
<dbReference type="RefSeq" id="WP_064242433.1">
    <property type="nucleotide sequence ID" value="NZ_LPUX01000060.1"/>
</dbReference>
<dbReference type="InterPro" id="IPR005948">
    <property type="entry name" value="ThiB-like"/>
</dbReference>
<dbReference type="NCBIfam" id="TIGR01276">
    <property type="entry name" value="thiB"/>
    <property type="match status" value="1"/>
</dbReference>
<dbReference type="Pfam" id="PF01547">
    <property type="entry name" value="SBP_bac_1"/>
    <property type="match status" value="1"/>
</dbReference>
<evidence type="ECO:0000256" key="1">
    <source>
        <dbReference type="ARBA" id="ARBA00004418"/>
    </source>
</evidence>
<gene>
    <name evidence="8" type="primary">tbpA</name>
    <name evidence="8" type="ORF">AU381_07485</name>
</gene>
<dbReference type="PANTHER" id="PTHR30006:SF3">
    <property type="entry name" value="THIAMINE-BINDING PERIPLASMIC PROTEIN"/>
    <property type="match status" value="1"/>
</dbReference>
<feature type="signal peptide" evidence="7">
    <location>
        <begin position="1"/>
        <end position="29"/>
    </location>
</feature>
<organism evidence="8 9">
    <name type="scientific">Sinorhizobium glycinis</name>
    <dbReference type="NCBI Taxonomy" id="1472378"/>
    <lineage>
        <taxon>Bacteria</taxon>
        <taxon>Pseudomonadati</taxon>
        <taxon>Pseudomonadota</taxon>
        <taxon>Alphaproteobacteria</taxon>
        <taxon>Hyphomicrobiales</taxon>
        <taxon>Rhizobiaceae</taxon>
        <taxon>Sinorhizobium/Ensifer group</taxon>
        <taxon>Sinorhizobium</taxon>
    </lineage>
</organism>
<dbReference type="AlphaFoldDB" id="A0A178XVX0"/>
<keyword evidence="4" id="KW-0813">Transport</keyword>
<dbReference type="GO" id="GO:0015888">
    <property type="term" value="P:thiamine transport"/>
    <property type="evidence" value="ECO:0007669"/>
    <property type="project" value="InterPro"/>
</dbReference>
<evidence type="ECO:0000256" key="4">
    <source>
        <dbReference type="ARBA" id="ARBA00022448"/>
    </source>
</evidence>
<feature type="chain" id="PRO_5008097283" description="Thiamine-binding periplasmic protein" evidence="7">
    <location>
        <begin position="30"/>
        <end position="342"/>
    </location>
</feature>
<keyword evidence="6" id="KW-0574">Periplasm</keyword>
<dbReference type="NCBIfam" id="TIGR01254">
    <property type="entry name" value="sfuA"/>
    <property type="match status" value="1"/>
</dbReference>
<comment type="subcellular location">
    <subcellularLocation>
        <location evidence="1">Periplasm</location>
    </subcellularLocation>
</comment>
<evidence type="ECO:0000256" key="3">
    <source>
        <dbReference type="ARBA" id="ARBA00019815"/>
    </source>
</evidence>
<dbReference type="PANTHER" id="PTHR30006">
    <property type="entry name" value="THIAMINE-BINDING PERIPLASMIC PROTEIN-RELATED"/>
    <property type="match status" value="1"/>
</dbReference>
<dbReference type="Proteomes" id="UP000094025">
    <property type="component" value="Unassembled WGS sequence"/>
</dbReference>
<keyword evidence="5 7" id="KW-0732">Signal</keyword>
<reference evidence="8 9" key="1">
    <citation type="journal article" date="2016" name="Int. J. Syst. Evol. Microbiol.">
        <title>Ensifer glycinis sp. nov., an novel rhizobial species associated with Glycine spp.</title>
        <authorList>
            <person name="Yan H."/>
            <person name="Yan J."/>
            <person name="Sui X.H."/>
            <person name="Wang E.T."/>
            <person name="Chen W.X."/>
            <person name="Zhang X.X."/>
            <person name="Chen W.F."/>
        </authorList>
    </citation>
    <scope>NUCLEOTIDE SEQUENCE [LARGE SCALE GENOMIC DNA]</scope>
    <source>
        <strain evidence="8 9">CCBAU 23380</strain>
    </source>
</reference>
<sequence>MSSSLHRKILSRLAIATLAAAAFSASAVAAEKTLTVYTYESFITEWGPGAKVAEAFEKTCDCKLNYVGVADGVELLTRLKLEGEGSKADIVLGLDTNLVAEAKATGYFAPHGVDTKDVKVPGGFSDDTFIPYDYGHFAVIYDTETLKNPPKSLKDLVEGDPAQKIVIEDPRTSTPGLGLLLWVKSVYGDKAGEAWVKLKDRVLTVTPGWSEAYGLFTKGEAPMVLSYTTSPAYHMVSENTDRYQAAPFAEGHYIQIEVAGLTKNTKEPELARKFLAFMTGPEFQSIIPTTNWMMPVGATMEPLPEAFGKLVTPEKTFLMPSEEVAANRKAWIDEWLAAMSKN</sequence>
<comment type="similarity">
    <text evidence="2">Belongs to the bacterial solute-binding protein 1 family.</text>
</comment>
<evidence type="ECO:0000313" key="8">
    <source>
        <dbReference type="EMBL" id="OAP38952.1"/>
    </source>
</evidence>
<evidence type="ECO:0000256" key="7">
    <source>
        <dbReference type="SAM" id="SignalP"/>
    </source>
</evidence>